<evidence type="ECO:0000256" key="11">
    <source>
        <dbReference type="PROSITE-ProRule" id="PRU00560"/>
    </source>
</evidence>
<dbReference type="PANTHER" id="PTHR11070">
    <property type="entry name" value="UVRD / RECB / PCRA DNA HELICASE FAMILY MEMBER"/>
    <property type="match status" value="1"/>
</dbReference>
<dbReference type="PANTHER" id="PTHR11070:SF2">
    <property type="entry name" value="ATP-DEPENDENT DNA HELICASE SRS2"/>
    <property type="match status" value="1"/>
</dbReference>
<accession>G5J877</accession>
<feature type="binding site" evidence="11">
    <location>
        <begin position="46"/>
        <end position="53"/>
    </location>
    <ligand>
        <name>ATP</name>
        <dbReference type="ChEBI" id="CHEBI:30616"/>
    </ligand>
</feature>
<comment type="similarity">
    <text evidence="1">Belongs to the helicase family. UvrD subfamily.</text>
</comment>
<dbReference type="GO" id="GO:0000725">
    <property type="term" value="P:recombinational repair"/>
    <property type="evidence" value="ECO:0007669"/>
    <property type="project" value="TreeGrafter"/>
</dbReference>
<dbReference type="PROSITE" id="PS51217">
    <property type="entry name" value="UVRD_HELICASE_CTER"/>
    <property type="match status" value="1"/>
</dbReference>
<evidence type="ECO:0000256" key="6">
    <source>
        <dbReference type="ARBA" id="ARBA00023125"/>
    </source>
</evidence>
<dbReference type="SUPFAM" id="SSF52540">
    <property type="entry name" value="P-loop containing nucleoside triphosphate hydrolases"/>
    <property type="match status" value="1"/>
</dbReference>
<dbReference type="GO" id="GO:0005524">
    <property type="term" value="F:ATP binding"/>
    <property type="evidence" value="ECO:0007669"/>
    <property type="project" value="UniProtKB-UniRule"/>
</dbReference>
<dbReference type="RefSeq" id="WP_007311668.1">
    <property type="nucleotide sequence ID" value="NZ_AESD01000538.1"/>
</dbReference>
<gene>
    <name evidence="14" type="ORF">CWATWH0003_3660</name>
</gene>
<dbReference type="PROSITE" id="PS51198">
    <property type="entry name" value="UVRD_HELICASE_ATP_BIND"/>
    <property type="match status" value="1"/>
</dbReference>
<dbReference type="GeneID" id="88767178"/>
<dbReference type="InterPro" id="IPR000212">
    <property type="entry name" value="DNA_helicase_UvrD/REP"/>
</dbReference>
<name>G5J877_CROWT</name>
<dbReference type="GO" id="GO:0003677">
    <property type="term" value="F:DNA binding"/>
    <property type="evidence" value="ECO:0007669"/>
    <property type="project" value="UniProtKB-KW"/>
</dbReference>
<sequence length="788" mass="90049">MENNINSTSHLSVPNLSIKLEELRNSLRPGQQQLASWTAGKMAISAVPGAGKSHSLAVAAAMMIAQYRLHPRKQLIIVTYTRSAAAGIKAKIKERLKELKIPQTGFMVQTLHGLALNIATRNPDLSQLNLETSTVIIPTPSHRVIRSSVEKWISGNPRRYQLLLEGAEFDGEETERLRRQSVLRTEVLPKLAHTIIREAKSSGLNPEKVWELSDYSQEHYQILAIAAGLYEQYQIVMRSLDFIDYDDMILGALNVIENPKIRQVWQQQIFAVFEDEAQDSSPLQEKLISALASKENDCNLIRVGDPNQAINSTFTPADSVYFNWFCETCKSQEKLAEMTQAGRSSKIIIDAANFVLKWVNGQWEYESKKQQKKHINSDISEEKKEVIPFRLQSIETVSKDDPQPNANPEAVGEGLELYRPDDIYHTVDLIKERIIELLNKNSDHNAAILVRENRQGRFLAENLKELPKKHKIRVYEVGESERFSQIPSEILNLLQFIDRPHSPDYLKNALEILQNRGLIPSQDLNILATYPENFLYPSPLIPEQKKPVLEARRYCCNLLQAKLELPDYQLIPFLGMTLKYTGAELATVQKLSERISQELVGKFSLKSVLNVLREIINSEQFEGIEEDSEERYTRQNQVTIITMHKSKGLDWDYVFLPFLHEDVLPGNPWVPTAAKFLGEFTLAEVSRAQIRAAVHHQYINPENTLIIPNPDNAWQEAQQLKKAEEYRLLYVAMTRAKRLLWMSAAKEGPFRWSVFKADTSINLQSKVPCPIFPILMKQFPNSVIEYLF</sequence>
<dbReference type="GO" id="GO:0043138">
    <property type="term" value="F:3'-5' DNA helicase activity"/>
    <property type="evidence" value="ECO:0007669"/>
    <property type="project" value="UniProtKB-EC"/>
</dbReference>
<dbReference type="InterPro" id="IPR014016">
    <property type="entry name" value="UvrD-like_ATP-bd"/>
</dbReference>
<evidence type="ECO:0000259" key="12">
    <source>
        <dbReference type="PROSITE" id="PS51198"/>
    </source>
</evidence>
<dbReference type="AlphaFoldDB" id="G5J877"/>
<evidence type="ECO:0000256" key="4">
    <source>
        <dbReference type="ARBA" id="ARBA00022806"/>
    </source>
</evidence>
<dbReference type="GO" id="GO:0016887">
    <property type="term" value="F:ATP hydrolysis activity"/>
    <property type="evidence" value="ECO:0007669"/>
    <property type="project" value="RHEA"/>
</dbReference>
<evidence type="ECO:0000256" key="3">
    <source>
        <dbReference type="ARBA" id="ARBA00022801"/>
    </source>
</evidence>
<dbReference type="EC" id="5.6.2.4" evidence="9"/>
<evidence type="ECO:0000259" key="13">
    <source>
        <dbReference type="PROSITE" id="PS51217"/>
    </source>
</evidence>
<keyword evidence="2 11" id="KW-0547">Nucleotide-binding</keyword>
<dbReference type="EMBL" id="AESD01000538">
    <property type="protein sequence ID" value="EHJ11609.1"/>
    <property type="molecule type" value="Genomic_DNA"/>
</dbReference>
<keyword evidence="4 11" id="KW-0347">Helicase</keyword>
<comment type="caution">
    <text evidence="14">The sequence shown here is derived from an EMBL/GenBank/DDBJ whole genome shotgun (WGS) entry which is preliminary data.</text>
</comment>
<comment type="catalytic activity">
    <reaction evidence="8">
        <text>Couples ATP hydrolysis with the unwinding of duplex DNA by translocating in the 3'-5' direction.</text>
        <dbReference type="EC" id="5.6.2.4"/>
    </reaction>
</comment>
<evidence type="ECO:0000313" key="14">
    <source>
        <dbReference type="EMBL" id="EHJ11609.1"/>
    </source>
</evidence>
<evidence type="ECO:0000256" key="7">
    <source>
        <dbReference type="ARBA" id="ARBA00023235"/>
    </source>
</evidence>
<dbReference type="Gene3D" id="3.40.50.300">
    <property type="entry name" value="P-loop containing nucleotide triphosphate hydrolases"/>
    <property type="match status" value="2"/>
</dbReference>
<dbReference type="PATRIC" id="fig|423471.3.peg.3439"/>
<dbReference type="InterPro" id="IPR014017">
    <property type="entry name" value="DNA_helicase_UvrD-like_C"/>
</dbReference>
<protein>
    <recommendedName>
        <fullName evidence="9">DNA 3'-5' helicase</fullName>
        <ecNumber evidence="9">5.6.2.4</ecNumber>
    </recommendedName>
</protein>
<dbReference type="InterPro" id="IPR013986">
    <property type="entry name" value="DExx_box_DNA_helicase_dom_sf"/>
</dbReference>
<dbReference type="Pfam" id="PF00580">
    <property type="entry name" value="UvrD-helicase"/>
    <property type="match status" value="1"/>
</dbReference>
<dbReference type="Pfam" id="PF13361">
    <property type="entry name" value="UvrD_C"/>
    <property type="match status" value="1"/>
</dbReference>
<dbReference type="GO" id="GO:0033202">
    <property type="term" value="C:DNA helicase complex"/>
    <property type="evidence" value="ECO:0007669"/>
    <property type="project" value="TreeGrafter"/>
</dbReference>
<comment type="catalytic activity">
    <reaction evidence="10">
        <text>ATP + H2O = ADP + phosphate + H(+)</text>
        <dbReference type="Rhea" id="RHEA:13065"/>
        <dbReference type="ChEBI" id="CHEBI:15377"/>
        <dbReference type="ChEBI" id="CHEBI:15378"/>
        <dbReference type="ChEBI" id="CHEBI:30616"/>
        <dbReference type="ChEBI" id="CHEBI:43474"/>
        <dbReference type="ChEBI" id="CHEBI:456216"/>
        <dbReference type="EC" id="5.6.2.4"/>
    </reaction>
</comment>
<dbReference type="Gene3D" id="1.10.10.160">
    <property type="match status" value="1"/>
</dbReference>
<keyword evidence="7" id="KW-0413">Isomerase</keyword>
<keyword evidence="5 11" id="KW-0067">ATP-binding</keyword>
<feature type="domain" description="UvrD-like helicase ATP-binding" evidence="12">
    <location>
        <begin position="25"/>
        <end position="345"/>
    </location>
</feature>
<feature type="domain" description="UvrD-like helicase C-terminal" evidence="13">
    <location>
        <begin position="384"/>
        <end position="648"/>
    </location>
</feature>
<evidence type="ECO:0000256" key="8">
    <source>
        <dbReference type="ARBA" id="ARBA00034617"/>
    </source>
</evidence>
<evidence type="ECO:0000256" key="2">
    <source>
        <dbReference type="ARBA" id="ARBA00022741"/>
    </source>
</evidence>
<evidence type="ECO:0000256" key="10">
    <source>
        <dbReference type="ARBA" id="ARBA00048988"/>
    </source>
</evidence>
<evidence type="ECO:0000256" key="9">
    <source>
        <dbReference type="ARBA" id="ARBA00034808"/>
    </source>
</evidence>
<evidence type="ECO:0000256" key="5">
    <source>
        <dbReference type="ARBA" id="ARBA00022840"/>
    </source>
</evidence>
<proteinExistence type="inferred from homology"/>
<evidence type="ECO:0000256" key="1">
    <source>
        <dbReference type="ARBA" id="ARBA00009922"/>
    </source>
</evidence>
<dbReference type="Gene3D" id="1.10.486.10">
    <property type="entry name" value="PCRA, domain 4"/>
    <property type="match status" value="1"/>
</dbReference>
<dbReference type="InterPro" id="IPR027417">
    <property type="entry name" value="P-loop_NTPase"/>
</dbReference>
<keyword evidence="3 11" id="KW-0378">Hydrolase</keyword>
<dbReference type="GO" id="GO:0005829">
    <property type="term" value="C:cytosol"/>
    <property type="evidence" value="ECO:0007669"/>
    <property type="project" value="TreeGrafter"/>
</dbReference>
<keyword evidence="6" id="KW-0238">DNA-binding</keyword>
<organism evidence="14 15">
    <name type="scientific">Crocosphaera watsonii WH 0003</name>
    <dbReference type="NCBI Taxonomy" id="423471"/>
    <lineage>
        <taxon>Bacteria</taxon>
        <taxon>Bacillati</taxon>
        <taxon>Cyanobacteriota</taxon>
        <taxon>Cyanophyceae</taxon>
        <taxon>Oscillatoriophycideae</taxon>
        <taxon>Chroococcales</taxon>
        <taxon>Aphanothecaceae</taxon>
        <taxon>Crocosphaera</taxon>
    </lineage>
</organism>
<reference evidence="14 15" key="1">
    <citation type="journal article" date="2011" name="Front. Microbiol.">
        <title>Two Strains of Crocosphaera watsonii with Highly Conserved Genomes are Distinguished by Strain-Specific Features.</title>
        <authorList>
            <person name="Bench S.R."/>
            <person name="Ilikchyan I.N."/>
            <person name="Tripp H.J."/>
            <person name="Zehr J.P."/>
        </authorList>
    </citation>
    <scope>NUCLEOTIDE SEQUENCE [LARGE SCALE GENOMIC DNA]</scope>
    <source>
        <strain evidence="14 15">WH 0003</strain>
    </source>
</reference>
<evidence type="ECO:0000313" key="15">
    <source>
        <dbReference type="Proteomes" id="UP000003477"/>
    </source>
</evidence>
<dbReference type="Proteomes" id="UP000003477">
    <property type="component" value="Unassembled WGS sequence"/>
</dbReference>